<protein>
    <submittedName>
        <fullName evidence="2">Sperm-associated antigen 8 isoform X1</fullName>
    </submittedName>
</protein>
<dbReference type="KEGG" id="gsh:117356974"/>
<dbReference type="GO" id="GO:0005634">
    <property type="term" value="C:nucleus"/>
    <property type="evidence" value="ECO:0007669"/>
    <property type="project" value="TreeGrafter"/>
</dbReference>
<reference evidence="2" key="1">
    <citation type="submission" date="2025-08" db="UniProtKB">
        <authorList>
            <consortium name="RefSeq"/>
        </authorList>
    </citation>
    <scope>IDENTIFICATION</scope>
</reference>
<dbReference type="GO" id="GO:0005737">
    <property type="term" value="C:cytoplasm"/>
    <property type="evidence" value="ECO:0007669"/>
    <property type="project" value="TreeGrafter"/>
</dbReference>
<evidence type="ECO:0000313" key="2">
    <source>
        <dbReference type="RefSeq" id="XP_033792897.1"/>
    </source>
</evidence>
<accession>A0A6P8PXZ5</accession>
<organism evidence="1 2">
    <name type="scientific">Geotrypetes seraphini</name>
    <name type="common">Gaboon caecilian</name>
    <name type="synonym">Caecilia seraphini</name>
    <dbReference type="NCBI Taxonomy" id="260995"/>
    <lineage>
        <taxon>Eukaryota</taxon>
        <taxon>Metazoa</taxon>
        <taxon>Chordata</taxon>
        <taxon>Craniata</taxon>
        <taxon>Vertebrata</taxon>
        <taxon>Euteleostomi</taxon>
        <taxon>Amphibia</taxon>
        <taxon>Gymnophiona</taxon>
        <taxon>Geotrypetes</taxon>
    </lineage>
</organism>
<dbReference type="InterPro" id="IPR026124">
    <property type="entry name" value="Sperm-assoc_Ag8"/>
</dbReference>
<dbReference type="InParanoid" id="A0A6P8PXZ5"/>
<dbReference type="Proteomes" id="UP000515159">
    <property type="component" value="Chromosome 1"/>
</dbReference>
<evidence type="ECO:0000313" key="1">
    <source>
        <dbReference type="Proteomes" id="UP000515159"/>
    </source>
</evidence>
<dbReference type="GO" id="GO:0008017">
    <property type="term" value="F:microtubule binding"/>
    <property type="evidence" value="ECO:0007669"/>
    <property type="project" value="InterPro"/>
</dbReference>
<dbReference type="AlphaFoldDB" id="A0A6P8PXZ5"/>
<dbReference type="PANTHER" id="PTHR15510">
    <property type="entry name" value="SPERM-ASSOCIATED ANTIGEN 8"/>
    <property type="match status" value="1"/>
</dbReference>
<keyword evidence="1" id="KW-1185">Reference proteome</keyword>
<dbReference type="OrthoDB" id="2120499at2759"/>
<sequence length="270" mass="30946">MKRRKTPESLQRSSSGQGAEPLECTQHSWLLGYLTSLHRARFSACRTGSPFLSGAGFQYQEGRDSEAVKKHCTIELEKMEAKDRSKCLLGNWVEERATEVLDSPPPSAEYISDGFFHRHGHPGLITVELLSRMADLTTSHDAFRRPICDSTRQKGKREEIIERLLYSQICKEKFKEFGPPAPKLMETESTMHRDYKVEGFKSIPPPPTKDHDYLKEQAVTFWTENARKVTGISNVRTRDTPFKKNATFTTPIEEYLDEPMPYALENYPNL</sequence>
<dbReference type="GeneID" id="117356974"/>
<gene>
    <name evidence="2" type="primary">SPAG8</name>
</gene>
<dbReference type="Pfam" id="PF22584">
    <property type="entry name" value="CFAP143"/>
    <property type="match status" value="1"/>
</dbReference>
<dbReference type="GO" id="GO:0045944">
    <property type="term" value="P:positive regulation of transcription by RNA polymerase II"/>
    <property type="evidence" value="ECO:0007669"/>
    <property type="project" value="TreeGrafter"/>
</dbReference>
<dbReference type="RefSeq" id="XP_033792897.1">
    <property type="nucleotide sequence ID" value="XM_033937006.1"/>
</dbReference>
<dbReference type="CTD" id="26206"/>
<proteinExistence type="predicted"/>
<dbReference type="PANTHER" id="PTHR15510:SF5">
    <property type="entry name" value="SPERM-ASSOCIATED ANTIGEN 8"/>
    <property type="match status" value="1"/>
</dbReference>
<name>A0A6P8PXZ5_GEOSA</name>